<dbReference type="InterPro" id="IPR029063">
    <property type="entry name" value="SAM-dependent_MTases_sf"/>
</dbReference>
<feature type="region of interest" description="Disordered" evidence="1">
    <location>
        <begin position="268"/>
        <end position="298"/>
    </location>
</feature>
<dbReference type="CDD" id="cd02440">
    <property type="entry name" value="AdoMet_MTases"/>
    <property type="match status" value="1"/>
</dbReference>
<dbReference type="PANTHER" id="PTHR43591:SF24">
    <property type="entry name" value="2-METHOXY-6-POLYPRENYL-1,4-BENZOQUINOL METHYLASE, MITOCHONDRIAL"/>
    <property type="match status" value="1"/>
</dbReference>
<dbReference type="OrthoDB" id="2013972at2759"/>
<evidence type="ECO:0000259" key="2">
    <source>
        <dbReference type="Pfam" id="PF13649"/>
    </source>
</evidence>
<proteinExistence type="predicted"/>
<dbReference type="SUPFAM" id="SSF53335">
    <property type="entry name" value="S-adenosyl-L-methionine-dependent methyltransferases"/>
    <property type="match status" value="1"/>
</dbReference>
<dbReference type="GO" id="GO:0008168">
    <property type="term" value="F:methyltransferase activity"/>
    <property type="evidence" value="ECO:0007669"/>
    <property type="project" value="TreeGrafter"/>
</dbReference>
<organism evidence="3 4">
    <name type="scientific">Hebeloma cylindrosporum</name>
    <dbReference type="NCBI Taxonomy" id="76867"/>
    <lineage>
        <taxon>Eukaryota</taxon>
        <taxon>Fungi</taxon>
        <taxon>Dikarya</taxon>
        <taxon>Basidiomycota</taxon>
        <taxon>Agaricomycotina</taxon>
        <taxon>Agaricomycetes</taxon>
        <taxon>Agaricomycetidae</taxon>
        <taxon>Agaricales</taxon>
        <taxon>Agaricineae</taxon>
        <taxon>Hymenogastraceae</taxon>
        <taxon>Hebeloma</taxon>
    </lineage>
</organism>
<evidence type="ECO:0000256" key="1">
    <source>
        <dbReference type="SAM" id="MobiDB-lite"/>
    </source>
</evidence>
<reference evidence="3 4" key="1">
    <citation type="submission" date="2014-04" db="EMBL/GenBank/DDBJ databases">
        <authorList>
            <consortium name="DOE Joint Genome Institute"/>
            <person name="Kuo A."/>
            <person name="Gay G."/>
            <person name="Dore J."/>
            <person name="Kohler A."/>
            <person name="Nagy L.G."/>
            <person name="Floudas D."/>
            <person name="Copeland A."/>
            <person name="Barry K.W."/>
            <person name="Cichocki N."/>
            <person name="Veneault-Fourrey C."/>
            <person name="LaButti K."/>
            <person name="Lindquist E.A."/>
            <person name="Lipzen A."/>
            <person name="Lundell T."/>
            <person name="Morin E."/>
            <person name="Murat C."/>
            <person name="Sun H."/>
            <person name="Tunlid A."/>
            <person name="Henrissat B."/>
            <person name="Grigoriev I.V."/>
            <person name="Hibbett D.S."/>
            <person name="Martin F."/>
            <person name="Nordberg H.P."/>
            <person name="Cantor M.N."/>
            <person name="Hua S.X."/>
        </authorList>
    </citation>
    <scope>NUCLEOTIDE SEQUENCE [LARGE SCALE GENOMIC DNA]</scope>
    <source>
        <strain evidence="4">h7</strain>
    </source>
</reference>
<feature type="region of interest" description="Disordered" evidence="1">
    <location>
        <begin position="192"/>
        <end position="238"/>
    </location>
</feature>
<feature type="compositionally biased region" description="Basic and acidic residues" evidence="1">
    <location>
        <begin position="288"/>
        <end position="298"/>
    </location>
</feature>
<protein>
    <recommendedName>
        <fullName evidence="2">Methyltransferase domain-containing protein</fullName>
    </recommendedName>
</protein>
<dbReference type="EMBL" id="KN831784">
    <property type="protein sequence ID" value="KIM39952.1"/>
    <property type="molecule type" value="Genomic_DNA"/>
</dbReference>
<dbReference type="STRING" id="686832.A0A0C2YFV3"/>
<dbReference type="Pfam" id="PF13649">
    <property type="entry name" value="Methyltransf_25"/>
    <property type="match status" value="1"/>
</dbReference>
<accession>A0A0C2YFV3</accession>
<evidence type="ECO:0000313" key="3">
    <source>
        <dbReference type="EMBL" id="KIM39952.1"/>
    </source>
</evidence>
<evidence type="ECO:0000313" key="4">
    <source>
        <dbReference type="Proteomes" id="UP000053424"/>
    </source>
</evidence>
<sequence>MARGLPRLFVKNVEFAHMKPKKRGRCPGEVPYPIEYCKQMADFDIWDHMFLSSYLRSLTLHQFVHPPTMVLDLGCGSGFWAIEAAKQWQTSTIIGFDIAKIQPRLTDMEHMRPIARRIEWIHGNLLDGLPFPPEYFDFVRLSGLGLAIPENEWQSVLEEIRRVMKVGAALEIIEEDPIFPCPSVLIQQQFQTSPVHVPSPSPPSAYGTPPDLHRSKSTTFYDRPGTSPEHVRLSLSTTTSTGSVQEYGKFTSRLSNFLPAFSKQYPTYNPKQPSTSTLTLVSPTTTDSKPETEHPQDHTRLKTVWDAMLATRFLSPNIVSVLPFYLTNSSFVDAKVLSSLSVPLPPNSGTLPSLRSCKSFRSLKRKGSELHLADTPPLFDFSPSISARSMTVDTYSIRSSVASTSQPPAAQWGTMHLAKTVNTIRGCKEAMFTEYKKLYSSEALSLLLRTAPDEEDYLSHPHKYVVRKAFEVDWRNWERDMLDRMGMRNNLATHIPWVQATTEPETPDWKKWRETLENTSGSDCSGHLITAYNPDDLCRSLRIFTVVKS</sequence>
<dbReference type="HOGENOM" id="CLU_029174_0_0_1"/>
<feature type="domain" description="Methyltransferase" evidence="2">
    <location>
        <begin position="70"/>
        <end position="167"/>
    </location>
</feature>
<keyword evidence="4" id="KW-1185">Reference proteome</keyword>
<dbReference type="AlphaFoldDB" id="A0A0C2YFV3"/>
<dbReference type="Gene3D" id="3.40.50.150">
    <property type="entry name" value="Vaccinia Virus protein VP39"/>
    <property type="match status" value="1"/>
</dbReference>
<dbReference type="PANTHER" id="PTHR43591">
    <property type="entry name" value="METHYLTRANSFERASE"/>
    <property type="match status" value="1"/>
</dbReference>
<name>A0A0C2YFV3_HEBCY</name>
<gene>
    <name evidence="3" type="ORF">M413DRAFT_446861</name>
</gene>
<dbReference type="InterPro" id="IPR041698">
    <property type="entry name" value="Methyltransf_25"/>
</dbReference>
<reference evidence="4" key="2">
    <citation type="submission" date="2015-01" db="EMBL/GenBank/DDBJ databases">
        <title>Evolutionary Origins and Diversification of the Mycorrhizal Mutualists.</title>
        <authorList>
            <consortium name="DOE Joint Genome Institute"/>
            <consortium name="Mycorrhizal Genomics Consortium"/>
            <person name="Kohler A."/>
            <person name="Kuo A."/>
            <person name="Nagy L.G."/>
            <person name="Floudas D."/>
            <person name="Copeland A."/>
            <person name="Barry K.W."/>
            <person name="Cichocki N."/>
            <person name="Veneault-Fourrey C."/>
            <person name="LaButti K."/>
            <person name="Lindquist E.A."/>
            <person name="Lipzen A."/>
            <person name="Lundell T."/>
            <person name="Morin E."/>
            <person name="Murat C."/>
            <person name="Riley R."/>
            <person name="Ohm R."/>
            <person name="Sun H."/>
            <person name="Tunlid A."/>
            <person name="Henrissat B."/>
            <person name="Grigoriev I.V."/>
            <person name="Hibbett D.S."/>
            <person name="Martin F."/>
        </authorList>
    </citation>
    <scope>NUCLEOTIDE SEQUENCE [LARGE SCALE GENOMIC DNA]</scope>
    <source>
        <strain evidence="4">h7</strain>
    </source>
</reference>
<dbReference type="Proteomes" id="UP000053424">
    <property type="component" value="Unassembled WGS sequence"/>
</dbReference>
<feature type="compositionally biased region" description="Low complexity" evidence="1">
    <location>
        <begin position="273"/>
        <end position="286"/>
    </location>
</feature>